<organism evidence="2 3">
    <name type="scientific">Aureobasidium subglaciale (strain EXF-2481)</name>
    <name type="common">Aureobasidium pullulans var. subglaciale</name>
    <dbReference type="NCBI Taxonomy" id="1043005"/>
    <lineage>
        <taxon>Eukaryota</taxon>
        <taxon>Fungi</taxon>
        <taxon>Dikarya</taxon>
        <taxon>Ascomycota</taxon>
        <taxon>Pezizomycotina</taxon>
        <taxon>Dothideomycetes</taxon>
        <taxon>Dothideomycetidae</taxon>
        <taxon>Dothideales</taxon>
        <taxon>Saccotheciaceae</taxon>
        <taxon>Aureobasidium</taxon>
    </lineage>
</organism>
<keyword evidence="1" id="KW-0472">Membrane</keyword>
<dbReference type="EMBL" id="KL584750">
    <property type="protein sequence ID" value="KEQ99918.1"/>
    <property type="molecule type" value="Genomic_DNA"/>
</dbReference>
<keyword evidence="1" id="KW-1133">Transmembrane helix</keyword>
<dbReference type="AlphaFoldDB" id="A0A074YQ52"/>
<protein>
    <submittedName>
        <fullName evidence="2">Uncharacterized protein</fullName>
    </submittedName>
</protein>
<reference evidence="2 3" key="1">
    <citation type="journal article" date="2014" name="BMC Genomics">
        <title>Genome sequencing of four Aureobasidium pullulans varieties: biotechnological potential, stress tolerance, and description of new species.</title>
        <authorList>
            <person name="Gostin Ar C."/>
            <person name="Ohm R.A."/>
            <person name="Kogej T."/>
            <person name="Sonjak S."/>
            <person name="Turk M."/>
            <person name="Zajc J."/>
            <person name="Zalar P."/>
            <person name="Grube M."/>
            <person name="Sun H."/>
            <person name="Han J."/>
            <person name="Sharma A."/>
            <person name="Chiniquy J."/>
            <person name="Ngan C.Y."/>
            <person name="Lipzen A."/>
            <person name="Barry K."/>
            <person name="Grigoriev I.V."/>
            <person name="Gunde-Cimerman N."/>
        </authorList>
    </citation>
    <scope>NUCLEOTIDE SEQUENCE [LARGE SCALE GENOMIC DNA]</scope>
    <source>
        <strain evidence="2 3">EXF-2481</strain>
    </source>
</reference>
<sequence length="235" mass="27056">MYVLNSITQLMTDISDSDHGRVEGLSNTEVLVLLFWVVILLFVVVVLSSRRVRRLLYHATQMEQVDQLHYAYPLHMASYRAQKSISPGISERAVQLLVREVGVVWTVVNRHSYLRVPDHLLLRQSSVPSNHTARTLLLGNPIHDAQHPHSFLPHLSFSHLSNLHPQTHNPTPLMHLRHKIPTPFLHSLLQHQNLALHLHNRQKGRNHTPRISIAFWTTKQYIDLLVPFLGHGFCC</sequence>
<gene>
    <name evidence="2" type="ORF">AUEXF2481DRAFT_203990</name>
</gene>
<dbReference type="InParanoid" id="A0A074YQ52"/>
<dbReference type="HOGENOM" id="CLU_1180022_0_0_1"/>
<name>A0A074YQ52_AURSE</name>
<keyword evidence="1" id="KW-0812">Transmembrane</keyword>
<proteinExistence type="predicted"/>
<evidence type="ECO:0000313" key="3">
    <source>
        <dbReference type="Proteomes" id="UP000030641"/>
    </source>
</evidence>
<accession>A0A074YQ52</accession>
<dbReference type="RefSeq" id="XP_013348493.1">
    <property type="nucleotide sequence ID" value="XM_013493039.1"/>
</dbReference>
<evidence type="ECO:0000256" key="1">
    <source>
        <dbReference type="SAM" id="Phobius"/>
    </source>
</evidence>
<dbReference type="Proteomes" id="UP000030641">
    <property type="component" value="Unassembled WGS sequence"/>
</dbReference>
<dbReference type="GeneID" id="25362479"/>
<feature type="transmembrane region" description="Helical" evidence="1">
    <location>
        <begin position="30"/>
        <end position="48"/>
    </location>
</feature>
<evidence type="ECO:0000313" key="2">
    <source>
        <dbReference type="EMBL" id="KEQ99918.1"/>
    </source>
</evidence>
<keyword evidence="3" id="KW-1185">Reference proteome</keyword>